<proteinExistence type="predicted"/>
<dbReference type="EMBL" id="JADCNL010000559">
    <property type="protein sequence ID" value="KAG0446687.1"/>
    <property type="molecule type" value="Genomic_DNA"/>
</dbReference>
<keyword evidence="4" id="KW-1185">Reference proteome</keyword>
<dbReference type="Proteomes" id="UP000636800">
    <property type="component" value="Unassembled WGS sequence"/>
</dbReference>
<dbReference type="Proteomes" id="UP000639772">
    <property type="component" value="Unassembled WGS sequence"/>
</dbReference>
<evidence type="ECO:0000313" key="2">
    <source>
        <dbReference type="EMBL" id="KAG0446636.1"/>
    </source>
</evidence>
<name>A0A835P7L2_VANPL</name>
<dbReference type="AlphaFoldDB" id="A0A835P7L2"/>
<organism evidence="3 4">
    <name type="scientific">Vanilla planifolia</name>
    <name type="common">Vanilla</name>
    <dbReference type="NCBI Taxonomy" id="51239"/>
    <lineage>
        <taxon>Eukaryota</taxon>
        <taxon>Viridiplantae</taxon>
        <taxon>Streptophyta</taxon>
        <taxon>Embryophyta</taxon>
        <taxon>Tracheophyta</taxon>
        <taxon>Spermatophyta</taxon>
        <taxon>Magnoliopsida</taxon>
        <taxon>Liliopsida</taxon>
        <taxon>Asparagales</taxon>
        <taxon>Orchidaceae</taxon>
        <taxon>Vanilloideae</taxon>
        <taxon>Vanilleae</taxon>
        <taxon>Vanilla</taxon>
    </lineage>
</organism>
<feature type="compositionally biased region" description="Basic and acidic residues" evidence="1">
    <location>
        <begin position="49"/>
        <end position="74"/>
    </location>
</feature>
<feature type="region of interest" description="Disordered" evidence="1">
    <location>
        <begin position="1"/>
        <end position="74"/>
    </location>
</feature>
<dbReference type="EMBL" id="JADCNM010000560">
    <property type="protein sequence ID" value="KAG0446636.1"/>
    <property type="molecule type" value="Genomic_DNA"/>
</dbReference>
<evidence type="ECO:0000313" key="5">
    <source>
        <dbReference type="Proteomes" id="UP000639772"/>
    </source>
</evidence>
<gene>
    <name evidence="3" type="ORF">HPP92_028729</name>
    <name evidence="2" type="ORF">HPP92_028740</name>
</gene>
<comment type="caution">
    <text evidence="3">The sequence shown here is derived from an EMBL/GenBank/DDBJ whole genome shotgun (WGS) entry which is preliminary data.</text>
</comment>
<evidence type="ECO:0000313" key="4">
    <source>
        <dbReference type="Proteomes" id="UP000636800"/>
    </source>
</evidence>
<sequence length="74" mass="8273">MPGEKKQAAARGKSPRRLPETRAEITRSAPVPLRQSSRRSIEEVTAAEAYRKGAGKNETEVTAERKEKTPIERK</sequence>
<accession>A0A835P7L2</accession>
<reference evidence="4 5" key="1">
    <citation type="journal article" date="2020" name="Nat. Food">
        <title>A phased Vanilla planifolia genome enables genetic improvement of flavour and production.</title>
        <authorList>
            <person name="Hasing T."/>
            <person name="Tang H."/>
            <person name="Brym M."/>
            <person name="Khazi F."/>
            <person name="Huang T."/>
            <person name="Chambers A.H."/>
        </authorList>
    </citation>
    <scope>NUCLEOTIDE SEQUENCE [LARGE SCALE GENOMIC DNA]</scope>
    <source>
        <tissue evidence="3">Leaf</tissue>
    </source>
</reference>
<protein>
    <submittedName>
        <fullName evidence="3">Uncharacterized protein</fullName>
    </submittedName>
</protein>
<evidence type="ECO:0000256" key="1">
    <source>
        <dbReference type="SAM" id="MobiDB-lite"/>
    </source>
</evidence>
<evidence type="ECO:0000313" key="3">
    <source>
        <dbReference type="EMBL" id="KAG0446687.1"/>
    </source>
</evidence>